<dbReference type="Proteomes" id="UP000073434">
    <property type="component" value="Unassembled WGS sequence"/>
</dbReference>
<dbReference type="SUPFAM" id="SSF46785">
    <property type="entry name" value="Winged helix' DNA-binding domain"/>
    <property type="match status" value="1"/>
</dbReference>
<keyword evidence="2" id="KW-0238">DNA-binding</keyword>
<dbReference type="EMBL" id="RSDG01000078">
    <property type="protein sequence ID" value="RRR44767.1"/>
    <property type="molecule type" value="Genomic_DNA"/>
</dbReference>
<proteinExistence type="predicted"/>
<accession>A0A0Z8ESR5</accession>
<evidence type="ECO:0000313" key="14">
    <source>
        <dbReference type="Proteomes" id="UP000273973"/>
    </source>
</evidence>
<dbReference type="PROSITE" id="PS50995">
    <property type="entry name" value="HTH_MARR_2"/>
    <property type="match status" value="1"/>
</dbReference>
<evidence type="ECO:0000256" key="2">
    <source>
        <dbReference type="ARBA" id="ARBA00023125"/>
    </source>
</evidence>
<evidence type="ECO:0000313" key="8">
    <source>
        <dbReference type="EMBL" id="CYV47472.1"/>
    </source>
</evidence>
<evidence type="ECO:0000256" key="1">
    <source>
        <dbReference type="ARBA" id="ARBA00023015"/>
    </source>
</evidence>
<evidence type="ECO:0000313" key="12">
    <source>
        <dbReference type="Proteomes" id="UP000072794"/>
    </source>
</evidence>
<reference evidence="9 14" key="3">
    <citation type="submission" date="2018-12" db="EMBL/GenBank/DDBJ databases">
        <title>Whole-genome sequences of fifteen clinical Streptococcus suis strains isolated from pigs between 2006 and 2018.</title>
        <authorList>
            <person name="Stevens M.J.A."/>
            <person name="Cernela N."/>
            <person name="Spoerry Serrano N."/>
            <person name="Schmitt S."/>
            <person name="Schrenzel J."/>
            <person name="Stephan R."/>
        </authorList>
    </citation>
    <scope>NUCLEOTIDE SEQUENCE [LARGE SCALE GENOMIC DNA]</scope>
    <source>
        <strain evidence="9 14">SS1014</strain>
    </source>
</reference>
<dbReference type="SMART" id="SM00347">
    <property type="entry name" value="HTH_MARR"/>
    <property type="match status" value="1"/>
</dbReference>
<dbReference type="RefSeq" id="WP_024376746.1">
    <property type="nucleotide sequence ID" value="NZ_CEDY01000191.1"/>
</dbReference>
<dbReference type="InterPro" id="IPR036388">
    <property type="entry name" value="WH-like_DNA-bd_sf"/>
</dbReference>
<evidence type="ECO:0000313" key="7">
    <source>
        <dbReference type="EMBL" id="CYU84526.1"/>
    </source>
</evidence>
<reference evidence="10 11" key="1">
    <citation type="submission" date="2016-02" db="EMBL/GenBank/DDBJ databases">
        <authorList>
            <consortium name="Pathogen Informatics"/>
        </authorList>
    </citation>
    <scope>NUCLEOTIDE SEQUENCE [LARGE SCALE GENOMIC DNA]</scope>
    <source>
        <strain evidence="5 13">LSS23</strain>
        <strain evidence="7 11">LSS32</strain>
        <strain evidence="6 12">LSS52</strain>
        <strain evidence="8 10">LSS69</strain>
    </source>
</reference>
<evidence type="ECO:0000313" key="9">
    <source>
        <dbReference type="EMBL" id="RRR44767.1"/>
    </source>
</evidence>
<dbReference type="Pfam" id="PF12802">
    <property type="entry name" value="MarR_2"/>
    <property type="match status" value="1"/>
</dbReference>
<keyword evidence="3" id="KW-0804">Transcription</keyword>
<evidence type="ECO:0000259" key="4">
    <source>
        <dbReference type="PROSITE" id="PS50995"/>
    </source>
</evidence>
<evidence type="ECO:0000313" key="5">
    <source>
        <dbReference type="EMBL" id="CYU32648.1"/>
    </source>
</evidence>
<dbReference type="PANTHER" id="PTHR42756">
    <property type="entry name" value="TRANSCRIPTIONAL REGULATOR, MARR"/>
    <property type="match status" value="1"/>
</dbReference>
<evidence type="ECO:0000256" key="3">
    <source>
        <dbReference type="ARBA" id="ARBA00023163"/>
    </source>
</evidence>
<dbReference type="Proteomes" id="UP000072794">
    <property type="component" value="Unassembled WGS sequence"/>
</dbReference>
<dbReference type="EMBL" id="FIHS01000021">
    <property type="protein sequence ID" value="CYV47472.1"/>
    <property type="molecule type" value="Genomic_DNA"/>
</dbReference>
<dbReference type="Proteomes" id="UP000072618">
    <property type="component" value="Unassembled WGS sequence"/>
</dbReference>
<name>A0A0Z8ESR5_STRSU</name>
<dbReference type="Proteomes" id="UP000273973">
    <property type="component" value="Unassembled WGS sequence"/>
</dbReference>
<dbReference type="InterPro" id="IPR000835">
    <property type="entry name" value="HTH_MarR-typ"/>
</dbReference>
<sequence length="149" mass="17371">MTELRQRSKILARIFYNQDGLYEDYARRHGLNSKSLSILMFIYYISRGVTQNWISKKTYSSKQVVNATIKKFLDKGYVFFEENPADKRHKKVKLTEEGRVYASRILDPLEEAEKTALSQFSLEEQEQLLDLFGRYGQALTEILGGETND</sequence>
<dbReference type="InterPro" id="IPR036390">
    <property type="entry name" value="WH_DNA-bd_sf"/>
</dbReference>
<organism evidence="6 12">
    <name type="scientific">Streptococcus suis</name>
    <dbReference type="NCBI Taxonomy" id="1307"/>
    <lineage>
        <taxon>Bacteria</taxon>
        <taxon>Bacillati</taxon>
        <taxon>Bacillota</taxon>
        <taxon>Bacilli</taxon>
        <taxon>Lactobacillales</taxon>
        <taxon>Streptococcaceae</taxon>
        <taxon>Streptococcus</taxon>
    </lineage>
</organism>
<gene>
    <name evidence="9" type="ORF">EJA00_09195</name>
    <name evidence="5" type="ORF">ERS132385_00529</name>
    <name evidence="7" type="ORF">ERS132394_01558</name>
    <name evidence="6" type="ORF">ERS132414_00486</name>
    <name evidence="8" type="ORF">ERS132431_01615</name>
</gene>
<dbReference type="EMBL" id="FIGJ01000018">
    <property type="protein sequence ID" value="CYU84526.1"/>
    <property type="molecule type" value="Genomic_DNA"/>
</dbReference>
<evidence type="ECO:0000313" key="6">
    <source>
        <dbReference type="EMBL" id="CYU67405.1"/>
    </source>
</evidence>
<evidence type="ECO:0000313" key="13">
    <source>
        <dbReference type="Proteomes" id="UP000073434"/>
    </source>
</evidence>
<evidence type="ECO:0000313" key="10">
    <source>
        <dbReference type="Proteomes" id="UP000071533"/>
    </source>
</evidence>
<evidence type="ECO:0000313" key="11">
    <source>
        <dbReference type="Proteomes" id="UP000072618"/>
    </source>
</evidence>
<keyword evidence="1" id="KW-0805">Transcription regulation</keyword>
<feature type="domain" description="HTH marR-type" evidence="4">
    <location>
        <begin position="1"/>
        <end position="137"/>
    </location>
</feature>
<dbReference type="PANTHER" id="PTHR42756:SF1">
    <property type="entry name" value="TRANSCRIPTIONAL REPRESSOR OF EMRAB OPERON"/>
    <property type="match status" value="1"/>
</dbReference>
<dbReference type="GO" id="GO:0003677">
    <property type="term" value="F:DNA binding"/>
    <property type="evidence" value="ECO:0007669"/>
    <property type="project" value="UniProtKB-KW"/>
</dbReference>
<dbReference type="Gene3D" id="1.10.10.10">
    <property type="entry name" value="Winged helix-like DNA-binding domain superfamily/Winged helix DNA-binding domain"/>
    <property type="match status" value="1"/>
</dbReference>
<dbReference type="GO" id="GO:0003700">
    <property type="term" value="F:DNA-binding transcription factor activity"/>
    <property type="evidence" value="ECO:0007669"/>
    <property type="project" value="InterPro"/>
</dbReference>
<dbReference type="Proteomes" id="UP000071533">
    <property type="component" value="Unassembled WGS sequence"/>
</dbReference>
<dbReference type="EMBL" id="FIHA01000006">
    <property type="protein sequence ID" value="CYU67405.1"/>
    <property type="molecule type" value="Genomic_DNA"/>
</dbReference>
<reference evidence="9 14" key="2">
    <citation type="submission" date="2018-11" db="EMBL/GenBank/DDBJ databases">
        <authorList>
            <person name="Stevens M.J."/>
            <person name="Cernela N."/>
            <person name="Spoerry Serrano N."/>
            <person name="Schmitt S."/>
            <person name="Schrenzel J."/>
            <person name="Stephan R."/>
        </authorList>
    </citation>
    <scope>NUCLEOTIDE SEQUENCE [LARGE SCALE GENOMIC DNA]</scope>
    <source>
        <strain evidence="9 14">SS1014</strain>
    </source>
</reference>
<dbReference type="EMBL" id="FIFW01000004">
    <property type="protein sequence ID" value="CYU32648.1"/>
    <property type="molecule type" value="Genomic_DNA"/>
</dbReference>
<protein>
    <submittedName>
        <fullName evidence="6 9">Transcriptional regulator</fullName>
    </submittedName>
</protein>
<dbReference type="AlphaFoldDB" id="A0A0Z8ESR5"/>